<dbReference type="OrthoDB" id="6615103at2"/>
<dbReference type="AlphaFoldDB" id="A0A1H5Z438"/>
<dbReference type="Proteomes" id="UP000185739">
    <property type="component" value="Chromosome"/>
</dbReference>
<organism evidence="1 2">
    <name type="scientific">Thauera chlorobenzoica</name>
    <dbReference type="NCBI Taxonomy" id="96773"/>
    <lineage>
        <taxon>Bacteria</taxon>
        <taxon>Pseudomonadati</taxon>
        <taxon>Pseudomonadota</taxon>
        <taxon>Betaproteobacteria</taxon>
        <taxon>Rhodocyclales</taxon>
        <taxon>Zoogloeaceae</taxon>
        <taxon>Thauera</taxon>
    </lineage>
</organism>
<protein>
    <submittedName>
        <fullName evidence="1">Uncharacterized protein</fullName>
    </submittedName>
</protein>
<name>A0A1H5Z438_9RHOO</name>
<sequence>MKTATASNQRADLVGGYLSTQEVADALRIRRQTVAKALCLNGHYLGMKPVKLPNGRLLWAAADLERLTGADGK</sequence>
<evidence type="ECO:0000313" key="1">
    <source>
        <dbReference type="EMBL" id="APR05832.1"/>
    </source>
</evidence>
<reference evidence="1 2" key="1">
    <citation type="submission" date="2016-12" db="EMBL/GenBank/DDBJ databases">
        <title>Complete genome sequence of Thauera chlorobenzoica, a Betaproteobacterium degrading haloaromatics anaerobically to CO2 and halides.</title>
        <authorList>
            <person name="Goris T."/>
            <person name="Mergelsberg M."/>
            <person name="Boll M."/>
        </authorList>
    </citation>
    <scope>NUCLEOTIDE SEQUENCE [LARGE SCALE GENOMIC DNA]</scope>
    <source>
        <strain evidence="1 2">3CB1</strain>
    </source>
</reference>
<dbReference type="EMBL" id="CP018839">
    <property type="protein sequence ID" value="APR05832.1"/>
    <property type="molecule type" value="Genomic_DNA"/>
</dbReference>
<keyword evidence="2" id="KW-1185">Reference proteome</keyword>
<proteinExistence type="predicted"/>
<dbReference type="KEGG" id="tcl:Tchl_3017"/>
<evidence type="ECO:0000313" key="2">
    <source>
        <dbReference type="Proteomes" id="UP000185739"/>
    </source>
</evidence>
<dbReference type="RefSeq" id="WP_075149134.1">
    <property type="nucleotide sequence ID" value="NZ_CP018839.1"/>
</dbReference>
<accession>A0A1H5Z438</accession>
<dbReference type="STRING" id="96773.Tchl_3017"/>
<gene>
    <name evidence="1" type="ORF">Tchl_3017</name>
</gene>